<name>A0A8D4VU57_9GAMM</name>
<dbReference type="PANTHER" id="PTHR46268:SF23">
    <property type="entry name" value="UNIVERSAL STRESS PROTEIN A-RELATED"/>
    <property type="match status" value="1"/>
</dbReference>
<sequence>MQAYRHILMATDFGAGSEIVARRAHDLAQRNQAKLTLLHVVDYMPIADSAYGPAVPFDVELSDELVQTAKRRLLSMAQDLGVAESDCVVEIGSPKVEVIRIAEENGVDLIVVGTHGKHGLQLLLGSTSSSLLHYTRCDVLAVRLKKD</sequence>
<organism evidence="7 8">
    <name type="scientific">Methylogaea oryzae</name>
    <dbReference type="NCBI Taxonomy" id="1295382"/>
    <lineage>
        <taxon>Bacteria</taxon>
        <taxon>Pseudomonadati</taxon>
        <taxon>Pseudomonadota</taxon>
        <taxon>Gammaproteobacteria</taxon>
        <taxon>Methylococcales</taxon>
        <taxon>Methylococcaceae</taxon>
        <taxon>Methylogaea</taxon>
    </lineage>
</organism>
<keyword evidence="8" id="KW-1185">Reference proteome</keyword>
<dbReference type="SUPFAM" id="SSF52402">
    <property type="entry name" value="Adenine nucleotide alpha hydrolases-like"/>
    <property type="match status" value="1"/>
</dbReference>
<comment type="subunit">
    <text evidence="3">Homodimer.</text>
</comment>
<proteinExistence type="inferred from homology"/>
<dbReference type="PIRSF" id="PIRSF006276">
    <property type="entry name" value="UspA"/>
    <property type="match status" value="1"/>
</dbReference>
<dbReference type="PRINTS" id="PR01438">
    <property type="entry name" value="UNVRSLSTRESS"/>
</dbReference>
<dbReference type="Gene3D" id="3.40.50.620">
    <property type="entry name" value="HUPs"/>
    <property type="match status" value="1"/>
</dbReference>
<evidence type="ECO:0000313" key="7">
    <source>
        <dbReference type="EMBL" id="BBL72340.1"/>
    </source>
</evidence>
<dbReference type="KEGG" id="moz:MoryE10_29460"/>
<evidence type="ECO:0000256" key="5">
    <source>
        <dbReference type="PIRNR" id="PIRNR006276"/>
    </source>
</evidence>
<dbReference type="PANTHER" id="PTHR46268">
    <property type="entry name" value="STRESS RESPONSE PROTEIN NHAX"/>
    <property type="match status" value="1"/>
</dbReference>
<dbReference type="RefSeq" id="WP_054773986.1">
    <property type="nucleotide sequence ID" value="NZ_AP019782.1"/>
</dbReference>
<dbReference type="InterPro" id="IPR006015">
    <property type="entry name" value="Universal_stress_UspA"/>
</dbReference>
<evidence type="ECO:0000256" key="4">
    <source>
        <dbReference type="ARBA" id="ARBA00022490"/>
    </source>
</evidence>
<comment type="subcellular location">
    <subcellularLocation>
        <location evidence="1 5">Cytoplasm</location>
    </subcellularLocation>
</comment>
<dbReference type="InterPro" id="IPR006016">
    <property type="entry name" value="UspA"/>
</dbReference>
<dbReference type="AlphaFoldDB" id="A0A8D4VU57"/>
<comment type="similarity">
    <text evidence="2 5">Belongs to the universal stress protein A family.</text>
</comment>
<dbReference type="EMBL" id="AP019782">
    <property type="protein sequence ID" value="BBL72340.1"/>
    <property type="molecule type" value="Genomic_DNA"/>
</dbReference>
<evidence type="ECO:0000256" key="2">
    <source>
        <dbReference type="ARBA" id="ARBA00008791"/>
    </source>
</evidence>
<evidence type="ECO:0000259" key="6">
    <source>
        <dbReference type="Pfam" id="PF00582"/>
    </source>
</evidence>
<protein>
    <recommendedName>
        <fullName evidence="5">Universal stress protein</fullName>
    </recommendedName>
</protein>
<keyword evidence="4 5" id="KW-0963">Cytoplasm</keyword>
<evidence type="ECO:0000313" key="8">
    <source>
        <dbReference type="Proteomes" id="UP000824988"/>
    </source>
</evidence>
<accession>A0A8D4VU57</accession>
<feature type="domain" description="UspA" evidence="6">
    <location>
        <begin position="4"/>
        <end position="143"/>
    </location>
</feature>
<dbReference type="InterPro" id="IPR014729">
    <property type="entry name" value="Rossmann-like_a/b/a_fold"/>
</dbReference>
<evidence type="ECO:0000256" key="3">
    <source>
        <dbReference type="ARBA" id="ARBA00011738"/>
    </source>
</evidence>
<dbReference type="GO" id="GO:0005737">
    <property type="term" value="C:cytoplasm"/>
    <property type="evidence" value="ECO:0007669"/>
    <property type="project" value="UniProtKB-SubCell"/>
</dbReference>
<dbReference type="Pfam" id="PF00582">
    <property type="entry name" value="Usp"/>
    <property type="match status" value="1"/>
</dbReference>
<evidence type="ECO:0000256" key="1">
    <source>
        <dbReference type="ARBA" id="ARBA00004496"/>
    </source>
</evidence>
<dbReference type="Proteomes" id="UP000824988">
    <property type="component" value="Chromosome"/>
</dbReference>
<reference evidence="7" key="1">
    <citation type="submission" date="2019-06" db="EMBL/GenBank/DDBJ databases">
        <title>Complete genome sequence of Methylogaea oryzae strain JCM16910.</title>
        <authorList>
            <person name="Asakawa S."/>
        </authorList>
    </citation>
    <scope>NUCLEOTIDE SEQUENCE</scope>
    <source>
        <strain evidence="7">E10</strain>
    </source>
</reference>
<gene>
    <name evidence="7" type="ORF">MoryE10_29460</name>
</gene>